<keyword evidence="8" id="KW-1185">Reference proteome</keyword>
<dbReference type="Proteomes" id="UP000187283">
    <property type="component" value="Unassembled WGS sequence"/>
</dbReference>
<dbReference type="CDD" id="cd12148">
    <property type="entry name" value="fungal_TF_MHR"/>
    <property type="match status" value="1"/>
</dbReference>
<keyword evidence="4" id="KW-0804">Transcription</keyword>
<dbReference type="PANTHER" id="PTHR47338:SF5">
    <property type="entry name" value="ZN(II)2CYS6 TRANSCRIPTION FACTOR (EUROFUNG)"/>
    <property type="match status" value="1"/>
</dbReference>
<evidence type="ECO:0000313" key="7">
    <source>
        <dbReference type="EMBL" id="OMJ20997.1"/>
    </source>
</evidence>
<dbReference type="SMART" id="SM00066">
    <property type="entry name" value="GAL4"/>
    <property type="match status" value="1"/>
</dbReference>
<dbReference type="SUPFAM" id="SSF57701">
    <property type="entry name" value="Zn2/Cys6 DNA-binding domain"/>
    <property type="match status" value="1"/>
</dbReference>
<dbReference type="STRING" id="133412.A0A1R1Y219"/>
<evidence type="ECO:0000256" key="5">
    <source>
        <dbReference type="ARBA" id="ARBA00023242"/>
    </source>
</evidence>
<dbReference type="EMBL" id="LSSN01001111">
    <property type="protein sequence ID" value="OMJ20997.1"/>
    <property type="molecule type" value="Genomic_DNA"/>
</dbReference>
<sequence>MSKDMLSESKNKTYKIIKKGRTFYSCETCRERKVRCDGLRPICSTCRNFDRTCNYQEIAVNSDVIEEIDLINKKLASINNALKKIEKLSKSVDNPMAHARLSFSSKLNTCLHEFVSINKELNSWNSDSYNSDSNKIIENSIDKKIHVKDKKRYRHKIDSEINLLLSKSALELGSLDIDDDLVIQVIEKISKESHLYLILSKDHIVSRVKDNTLPLHTKLSILAIGSKLFENHVFLNNHLYICGSVYAEKAFEILTSDLSHPCIDKIFSALILVGHYYAVSNLSRTLFLTDLSVKYAYLLKINTMDASKYNKSRSNEDWISLEYKRRVWWYLYIRSVFIGVSYGSTNKISLKDVAVDLPSNDYYYHNYISDTSINVYNVNLPPKINDNEIEKRDKLHLLVKAYIILGIASDFLNSTRIKLTNLPENYHLKKSYIKERIIKFEGSLRYHYSYLHLDQTTSLPKKRSPELLQSRTFLIYFISLYTIKLASIFVNMSDIVPYSLDPEQLKRSKVAKSICIDKAIEIMTLIKLRMNSYKFIIANITVFYAANISGIILTNSKKIADHPKIQVIRESLKYVFILFKKYENCLTILYELDNSVKNTNIILKKSIEANKKFLKLFPELELSQITKKDTNLWFIKPTSSTLAYLCCSVNINSPVYKYIFIQNWFKNEVILTRRSPDEYKMHSPVHKFTCSEDVAFLDLGSHCKPEYNESNEILLFKNSIKTRYSPVNYPNIPYSLPRDQNLNIQYETFSFSGNLITQNIFNSHIEKNQNIEQNKKIKHYKKIKQNQVIKQS</sequence>
<dbReference type="PROSITE" id="PS50048">
    <property type="entry name" value="ZN2_CY6_FUNGAL_2"/>
    <property type="match status" value="1"/>
</dbReference>
<name>A0A1R1Y219_9FUNG</name>
<reference evidence="7 8" key="1">
    <citation type="submission" date="2017-01" db="EMBL/GenBank/DDBJ databases">
        <authorList>
            <person name="Mah S.A."/>
            <person name="Swanson W.J."/>
            <person name="Moy G.W."/>
            <person name="Vacquier V.D."/>
        </authorList>
    </citation>
    <scope>NUCLEOTIDE SEQUENCE [LARGE SCALE GENOMIC DNA]</scope>
    <source>
        <strain evidence="7 8">GSMNP</strain>
    </source>
</reference>
<evidence type="ECO:0000259" key="6">
    <source>
        <dbReference type="PROSITE" id="PS50048"/>
    </source>
</evidence>
<keyword evidence="5" id="KW-0539">Nucleus</keyword>
<accession>A0A1R1Y219</accession>
<gene>
    <name evidence="7" type="ORF">AYI70_g3750</name>
</gene>
<dbReference type="GO" id="GO:0000981">
    <property type="term" value="F:DNA-binding transcription factor activity, RNA polymerase II-specific"/>
    <property type="evidence" value="ECO:0007669"/>
    <property type="project" value="InterPro"/>
</dbReference>
<dbReference type="PROSITE" id="PS00463">
    <property type="entry name" value="ZN2_CY6_FUNGAL_1"/>
    <property type="match status" value="1"/>
</dbReference>
<evidence type="ECO:0000256" key="2">
    <source>
        <dbReference type="ARBA" id="ARBA00022723"/>
    </source>
</evidence>
<dbReference type="AlphaFoldDB" id="A0A1R1Y219"/>
<dbReference type="CDD" id="cd00067">
    <property type="entry name" value="GAL4"/>
    <property type="match status" value="1"/>
</dbReference>
<evidence type="ECO:0000256" key="3">
    <source>
        <dbReference type="ARBA" id="ARBA00023015"/>
    </source>
</evidence>
<evidence type="ECO:0000256" key="4">
    <source>
        <dbReference type="ARBA" id="ARBA00023163"/>
    </source>
</evidence>
<dbReference type="InterPro" id="IPR036864">
    <property type="entry name" value="Zn2-C6_fun-type_DNA-bd_sf"/>
</dbReference>
<evidence type="ECO:0000313" key="8">
    <source>
        <dbReference type="Proteomes" id="UP000187283"/>
    </source>
</evidence>
<feature type="domain" description="Zn(2)-C6 fungal-type" evidence="6">
    <location>
        <begin position="25"/>
        <end position="55"/>
    </location>
</feature>
<dbReference type="InterPro" id="IPR001138">
    <property type="entry name" value="Zn2Cys6_DnaBD"/>
</dbReference>
<dbReference type="InterPro" id="IPR050815">
    <property type="entry name" value="TF_fung"/>
</dbReference>
<protein>
    <recommendedName>
        <fullName evidence="6">Zn(2)-C6 fungal-type domain-containing protein</fullName>
    </recommendedName>
</protein>
<dbReference type="Gene3D" id="4.10.240.10">
    <property type="entry name" value="Zn(2)-C6 fungal-type DNA-binding domain"/>
    <property type="match status" value="1"/>
</dbReference>
<dbReference type="Pfam" id="PF00172">
    <property type="entry name" value="Zn_clus"/>
    <property type="match status" value="1"/>
</dbReference>
<comment type="caution">
    <text evidence="7">The sequence shown here is derived from an EMBL/GenBank/DDBJ whole genome shotgun (WGS) entry which is preliminary data.</text>
</comment>
<keyword evidence="2" id="KW-0479">Metal-binding</keyword>
<evidence type="ECO:0000256" key="1">
    <source>
        <dbReference type="ARBA" id="ARBA00004123"/>
    </source>
</evidence>
<dbReference type="OrthoDB" id="5600212at2759"/>
<dbReference type="GO" id="GO:0008270">
    <property type="term" value="F:zinc ion binding"/>
    <property type="evidence" value="ECO:0007669"/>
    <property type="project" value="InterPro"/>
</dbReference>
<dbReference type="PANTHER" id="PTHR47338">
    <property type="entry name" value="ZN(II)2CYS6 TRANSCRIPTION FACTOR (EUROFUNG)-RELATED"/>
    <property type="match status" value="1"/>
</dbReference>
<dbReference type="GO" id="GO:0005634">
    <property type="term" value="C:nucleus"/>
    <property type="evidence" value="ECO:0007669"/>
    <property type="project" value="UniProtKB-SubCell"/>
</dbReference>
<keyword evidence="3" id="KW-0805">Transcription regulation</keyword>
<organism evidence="7 8">
    <name type="scientific">Smittium culicis</name>
    <dbReference type="NCBI Taxonomy" id="133412"/>
    <lineage>
        <taxon>Eukaryota</taxon>
        <taxon>Fungi</taxon>
        <taxon>Fungi incertae sedis</taxon>
        <taxon>Zoopagomycota</taxon>
        <taxon>Kickxellomycotina</taxon>
        <taxon>Harpellomycetes</taxon>
        <taxon>Harpellales</taxon>
        <taxon>Legeriomycetaceae</taxon>
        <taxon>Smittium</taxon>
    </lineage>
</organism>
<comment type="subcellular location">
    <subcellularLocation>
        <location evidence="1">Nucleus</location>
    </subcellularLocation>
</comment>
<proteinExistence type="predicted"/>